<dbReference type="GeneID" id="69461750"/>
<dbReference type="PATRIC" id="fig|1217650.3.peg.1148"/>
<protein>
    <recommendedName>
        <fullName evidence="3">DUF2513 domain-containing protein</fullName>
    </recommendedName>
</protein>
<reference evidence="1 2" key="1">
    <citation type="submission" date="2013-02" db="EMBL/GenBank/DDBJ databases">
        <title>The Genome Sequence of Acinetobacter bereziniae CIP 70.12.</title>
        <authorList>
            <consortium name="The Broad Institute Genome Sequencing Platform"/>
            <consortium name="The Broad Institute Genome Sequencing Center for Infectious Disease"/>
            <person name="Cerqueira G."/>
            <person name="Feldgarden M."/>
            <person name="Courvalin P."/>
            <person name="Perichon B."/>
            <person name="Grillot-Courvalin C."/>
            <person name="Clermont D."/>
            <person name="Rocha E."/>
            <person name="Yoon E.-J."/>
            <person name="Nemec A."/>
            <person name="Walker B."/>
            <person name="Young S.K."/>
            <person name="Zeng Q."/>
            <person name="Gargeya S."/>
            <person name="Fitzgerald M."/>
            <person name="Haas B."/>
            <person name="Abouelleil A."/>
            <person name="Alvarado L."/>
            <person name="Arachchi H.M."/>
            <person name="Berlin A.M."/>
            <person name="Chapman S.B."/>
            <person name="Dewar J."/>
            <person name="Goldberg J."/>
            <person name="Griggs A."/>
            <person name="Gujja S."/>
            <person name="Hansen M."/>
            <person name="Howarth C."/>
            <person name="Imamovic A."/>
            <person name="Larimer J."/>
            <person name="McCowan C."/>
            <person name="Murphy C."/>
            <person name="Neiman D."/>
            <person name="Pearson M."/>
            <person name="Priest M."/>
            <person name="Roberts A."/>
            <person name="Saif S."/>
            <person name="Shea T."/>
            <person name="Sisk P."/>
            <person name="Sykes S."/>
            <person name="Wortman J."/>
            <person name="Nusbaum C."/>
            <person name="Birren B."/>
        </authorList>
    </citation>
    <scope>NUCLEOTIDE SEQUENCE [LARGE SCALE GENOMIC DNA]</scope>
    <source>
        <strain evidence="1 2">CIP 70.12</strain>
    </source>
</reference>
<dbReference type="OrthoDB" id="7284604at2"/>
<dbReference type="Proteomes" id="UP000013251">
    <property type="component" value="Unassembled WGS sequence"/>
</dbReference>
<dbReference type="RefSeq" id="WP_005030238.1">
    <property type="nucleotide sequence ID" value="NZ_KB849755.1"/>
</dbReference>
<proteinExistence type="predicted"/>
<dbReference type="AlphaFoldDB" id="N9ETP9"/>
<dbReference type="EMBL" id="APQG01000016">
    <property type="protein sequence ID" value="ENV98319.1"/>
    <property type="molecule type" value="Genomic_DNA"/>
</dbReference>
<name>N9ETP9_ACIBZ</name>
<evidence type="ECO:0008006" key="3">
    <source>
        <dbReference type="Google" id="ProtNLM"/>
    </source>
</evidence>
<evidence type="ECO:0000313" key="2">
    <source>
        <dbReference type="Proteomes" id="UP000013251"/>
    </source>
</evidence>
<evidence type="ECO:0000313" key="1">
    <source>
        <dbReference type="EMBL" id="ENV98319.1"/>
    </source>
</evidence>
<dbReference type="HOGENOM" id="CLU_133791_0_0_6"/>
<sequence length="168" mass="18983">MILDRKLQLELLTKLSTTYPKHYELDKDYLFKSEKYEKVIINLYYLMQHGLVENKSLMKTTGFGGNFGLQFELPTITHKGMDFLADDGGLSAILNVVTVKFEATTLKAILANHIHHSDLPEEKKKTMLDTLDELPAESIKHLTTKLLDAGLENIPSAILIISSYLGLF</sequence>
<gene>
    <name evidence="1" type="ORF">F938_01173</name>
</gene>
<accession>N9ETP9</accession>
<comment type="caution">
    <text evidence="1">The sequence shown here is derived from an EMBL/GenBank/DDBJ whole genome shotgun (WGS) entry which is preliminary data.</text>
</comment>
<keyword evidence="2" id="KW-1185">Reference proteome</keyword>
<organism evidence="1 2">
    <name type="scientific">Acinetobacter bereziniae LMG 1003 = CIP 70.12</name>
    <dbReference type="NCBI Taxonomy" id="981324"/>
    <lineage>
        <taxon>Bacteria</taxon>
        <taxon>Pseudomonadati</taxon>
        <taxon>Pseudomonadota</taxon>
        <taxon>Gammaproteobacteria</taxon>
        <taxon>Moraxellales</taxon>
        <taxon>Moraxellaceae</taxon>
        <taxon>Acinetobacter</taxon>
    </lineage>
</organism>